<dbReference type="InterPro" id="IPR036291">
    <property type="entry name" value="NAD(P)-bd_dom_sf"/>
</dbReference>
<accession>A0ABT3GUH0</accession>
<dbReference type="EMBL" id="JAPDFL010000001">
    <property type="protein sequence ID" value="MCW1931175.1"/>
    <property type="molecule type" value="Genomic_DNA"/>
</dbReference>
<dbReference type="RefSeq" id="WP_264504320.1">
    <property type="nucleotide sequence ID" value="NZ_JAPDFL010000001.1"/>
</dbReference>
<dbReference type="InterPro" id="IPR002347">
    <property type="entry name" value="SDR_fam"/>
</dbReference>
<evidence type="ECO:0000256" key="1">
    <source>
        <dbReference type="ARBA" id="ARBA00006484"/>
    </source>
</evidence>
<gene>
    <name evidence="3" type="ORF">OKW52_02540</name>
</gene>
<dbReference type="Proteomes" id="UP001208938">
    <property type="component" value="Unassembled WGS sequence"/>
</dbReference>
<dbReference type="PRINTS" id="PR00080">
    <property type="entry name" value="SDRFAMILY"/>
</dbReference>
<evidence type="ECO:0000313" key="4">
    <source>
        <dbReference type="Proteomes" id="UP001208938"/>
    </source>
</evidence>
<evidence type="ECO:0000256" key="2">
    <source>
        <dbReference type="RuleBase" id="RU000363"/>
    </source>
</evidence>
<comment type="similarity">
    <text evidence="1 2">Belongs to the short-chain dehydrogenases/reductases (SDR) family.</text>
</comment>
<dbReference type="PANTHER" id="PTHR42879">
    <property type="entry name" value="3-OXOACYL-(ACYL-CARRIER-PROTEIN) REDUCTASE"/>
    <property type="match status" value="1"/>
</dbReference>
<evidence type="ECO:0000313" key="3">
    <source>
        <dbReference type="EMBL" id="MCW1931175.1"/>
    </source>
</evidence>
<comment type="caution">
    <text evidence="3">The sequence shown here is derived from an EMBL/GenBank/DDBJ whole genome shotgun (WGS) entry which is preliminary data.</text>
</comment>
<dbReference type="NCBIfam" id="NF005468">
    <property type="entry name" value="PRK07062.1"/>
    <property type="match status" value="1"/>
</dbReference>
<proteinExistence type="inferred from homology"/>
<reference evidence="3 4" key="1">
    <citation type="submission" date="2022-10" db="EMBL/GenBank/DDBJ databases">
        <title>Pararhodobacter sp. nov., isolated from marine algae.</title>
        <authorList>
            <person name="Choi B.J."/>
            <person name="Kim J.M."/>
            <person name="Lee J.K."/>
            <person name="Choi D.G."/>
            <person name="Jeon C.O."/>
        </authorList>
    </citation>
    <scope>NUCLEOTIDE SEQUENCE [LARGE SCALE GENOMIC DNA]</scope>
    <source>
        <strain evidence="3 4">ZQ420</strain>
    </source>
</reference>
<dbReference type="PRINTS" id="PR00081">
    <property type="entry name" value="GDHRDH"/>
</dbReference>
<dbReference type="PANTHER" id="PTHR42879:SF6">
    <property type="entry name" value="NADPH-DEPENDENT REDUCTASE BACG"/>
    <property type="match status" value="1"/>
</dbReference>
<protein>
    <submittedName>
        <fullName evidence="3">SDR family oxidoreductase</fullName>
    </submittedName>
</protein>
<dbReference type="Gene3D" id="3.40.50.720">
    <property type="entry name" value="NAD(P)-binding Rossmann-like Domain"/>
    <property type="match status" value="1"/>
</dbReference>
<sequence length="262" mass="27865">MTKPFEGQVAVVTGGSSGIGLATVRLLLEQGAKVAFCARGEGRLADVAAVLERDFGADRILWQAFSVLDADAVNAFAAAVQARFGTCDLLVNNAGQGRVSTFETTSDDHWRAEYDLKLFSQINPTRAFLPMLKASNGAIVAVNSLLAYQPEKHMVCTASARAGVQSLLKSLSIEFAPHVRVNSVLIGLIGSGQWTRRFAERPDQSVSREVWYADLARNKGIPLGRLGDASEAAAAIAFLGSRAASYITGAQLEVSGGLSRHI</sequence>
<name>A0ABT3GUH0_9RHOB</name>
<dbReference type="Pfam" id="PF00106">
    <property type="entry name" value="adh_short"/>
    <property type="match status" value="1"/>
</dbReference>
<dbReference type="SUPFAM" id="SSF51735">
    <property type="entry name" value="NAD(P)-binding Rossmann-fold domains"/>
    <property type="match status" value="1"/>
</dbReference>
<organism evidence="3 4">
    <name type="scientific">Pararhodobacter zhoushanensis</name>
    <dbReference type="NCBI Taxonomy" id="2479545"/>
    <lineage>
        <taxon>Bacteria</taxon>
        <taxon>Pseudomonadati</taxon>
        <taxon>Pseudomonadota</taxon>
        <taxon>Alphaproteobacteria</taxon>
        <taxon>Rhodobacterales</taxon>
        <taxon>Paracoccaceae</taxon>
        <taxon>Pararhodobacter</taxon>
    </lineage>
</organism>
<keyword evidence="4" id="KW-1185">Reference proteome</keyword>
<dbReference type="InterPro" id="IPR050259">
    <property type="entry name" value="SDR"/>
</dbReference>